<dbReference type="RefSeq" id="WP_182835318.1">
    <property type="nucleotide sequence ID" value="NZ_JACJFN010000006.1"/>
</dbReference>
<comment type="caution">
    <text evidence="1">The sequence shown here is derived from an EMBL/GenBank/DDBJ whole genome shotgun (WGS) entry which is preliminary data.</text>
</comment>
<dbReference type="AlphaFoldDB" id="A0A7W4DEY0"/>
<protein>
    <submittedName>
        <fullName evidence="1">DUF1993 family protein</fullName>
    </submittedName>
</protein>
<name>A0A7W4DEY0_9GAMM</name>
<gene>
    <name evidence="1" type="ORF">H3H45_19250</name>
</gene>
<dbReference type="InterPro" id="IPR034660">
    <property type="entry name" value="DinB/YfiT-like"/>
</dbReference>
<dbReference type="Pfam" id="PF09351">
    <property type="entry name" value="DUF1993"/>
    <property type="match status" value="1"/>
</dbReference>
<sequence>MSLSMYQVSIPVFVRMFGNLSTILDKAAAYADAKKIDPAVLLNARLAPDMHPLTRQVQIASDAVKGCAARLAGVEMPSYADTESSFAELQARIQKTVDFIEGFSAAQIDGSEGREVVLRFPGAEMKFTGQDYLLNFVLPNFYFHLTTAYAILRHNGLEIGKMDFLGRP</sequence>
<dbReference type="EMBL" id="JACJFN010000006">
    <property type="protein sequence ID" value="MBB1521384.1"/>
    <property type="molecule type" value="Genomic_DNA"/>
</dbReference>
<dbReference type="PANTHER" id="PTHR36922:SF1">
    <property type="entry name" value="DUF1993 DOMAIN-CONTAINING PROTEIN"/>
    <property type="match status" value="1"/>
</dbReference>
<dbReference type="SUPFAM" id="SSF109854">
    <property type="entry name" value="DinB/YfiT-like putative metalloenzymes"/>
    <property type="match status" value="1"/>
</dbReference>
<evidence type="ECO:0000313" key="2">
    <source>
        <dbReference type="Proteomes" id="UP000581189"/>
    </source>
</evidence>
<dbReference type="InterPro" id="IPR018531">
    <property type="entry name" value="DUF1993"/>
</dbReference>
<keyword evidence="2" id="KW-1185">Reference proteome</keyword>
<reference evidence="1 2" key="1">
    <citation type="submission" date="2020-08" db="EMBL/GenBank/DDBJ databases">
        <authorList>
            <person name="Kim C.M."/>
        </authorList>
    </citation>
    <scope>NUCLEOTIDE SEQUENCE [LARGE SCALE GENOMIC DNA]</scope>
    <source>
        <strain evidence="1 2">SR9</strain>
    </source>
</reference>
<dbReference type="Proteomes" id="UP000581189">
    <property type="component" value="Unassembled WGS sequence"/>
</dbReference>
<organism evidence="1 2">
    <name type="scientific">Aquipseudomonas guryensis</name>
    <dbReference type="NCBI Taxonomy" id="2759165"/>
    <lineage>
        <taxon>Bacteria</taxon>
        <taxon>Pseudomonadati</taxon>
        <taxon>Pseudomonadota</taxon>
        <taxon>Gammaproteobacteria</taxon>
        <taxon>Pseudomonadales</taxon>
        <taxon>Pseudomonadaceae</taxon>
        <taxon>Aquipseudomonas</taxon>
    </lineage>
</organism>
<dbReference type="PANTHER" id="PTHR36922">
    <property type="entry name" value="BLL2446 PROTEIN"/>
    <property type="match status" value="1"/>
</dbReference>
<accession>A0A7W4DEY0</accession>
<dbReference type="Gene3D" id="1.20.120.450">
    <property type="entry name" value="dinb family like domain"/>
    <property type="match status" value="1"/>
</dbReference>
<evidence type="ECO:0000313" key="1">
    <source>
        <dbReference type="EMBL" id="MBB1521384.1"/>
    </source>
</evidence>
<proteinExistence type="predicted"/>